<evidence type="ECO:0000256" key="1">
    <source>
        <dbReference type="ARBA" id="ARBA00023274"/>
    </source>
</evidence>
<evidence type="ECO:0000313" key="3">
    <source>
        <dbReference type="EMBL" id="KDP29123.1"/>
    </source>
</evidence>
<dbReference type="Gene3D" id="3.30.420.10">
    <property type="entry name" value="Ribonuclease H-like superfamily/Ribonuclease H"/>
    <property type="match status" value="1"/>
</dbReference>
<name>A0A067K239_JATCU</name>
<evidence type="ECO:0000313" key="4">
    <source>
        <dbReference type="Proteomes" id="UP000027138"/>
    </source>
</evidence>
<organism evidence="3 4">
    <name type="scientific">Jatropha curcas</name>
    <name type="common">Barbados nut</name>
    <dbReference type="NCBI Taxonomy" id="180498"/>
    <lineage>
        <taxon>Eukaryota</taxon>
        <taxon>Viridiplantae</taxon>
        <taxon>Streptophyta</taxon>
        <taxon>Embryophyta</taxon>
        <taxon>Tracheophyta</taxon>
        <taxon>Spermatophyta</taxon>
        <taxon>Magnoliopsida</taxon>
        <taxon>eudicotyledons</taxon>
        <taxon>Gunneridae</taxon>
        <taxon>Pentapetalae</taxon>
        <taxon>rosids</taxon>
        <taxon>fabids</taxon>
        <taxon>Malpighiales</taxon>
        <taxon>Euphorbiaceae</taxon>
        <taxon>Crotonoideae</taxon>
        <taxon>Jatropheae</taxon>
        <taxon>Jatropha</taxon>
    </lineage>
</organism>
<keyword evidence="1" id="KW-0687">Ribonucleoprotein</keyword>
<proteinExistence type="predicted"/>
<dbReference type="EMBL" id="KK914761">
    <property type="protein sequence ID" value="KDP29123.1"/>
    <property type="molecule type" value="Genomic_DNA"/>
</dbReference>
<dbReference type="GO" id="GO:1990904">
    <property type="term" value="C:ribonucleoprotein complex"/>
    <property type="evidence" value="ECO:0007669"/>
    <property type="project" value="UniProtKB-KW"/>
</dbReference>
<dbReference type="CDD" id="cd02846">
    <property type="entry name" value="PAZ_argonaute_like"/>
    <property type="match status" value="1"/>
</dbReference>
<reference evidence="3 4" key="1">
    <citation type="journal article" date="2014" name="PLoS ONE">
        <title>Global Analysis of Gene Expression Profiles in Physic Nut (Jatropha curcas L.) Seedlings Exposed to Salt Stress.</title>
        <authorList>
            <person name="Zhang L."/>
            <person name="Zhang C."/>
            <person name="Wu P."/>
            <person name="Chen Y."/>
            <person name="Li M."/>
            <person name="Jiang H."/>
            <person name="Wu G."/>
        </authorList>
    </citation>
    <scope>NUCLEOTIDE SEQUENCE [LARGE SCALE GENOMIC DNA]</scope>
    <source>
        <strain evidence="4">cv. GZQX0401</strain>
        <tissue evidence="3">Young leaves</tissue>
    </source>
</reference>
<dbReference type="AlphaFoldDB" id="A0A067K239"/>
<dbReference type="Pfam" id="PF02170">
    <property type="entry name" value="PAZ"/>
    <property type="match status" value="1"/>
</dbReference>
<dbReference type="InterPro" id="IPR036085">
    <property type="entry name" value="PAZ_dom_sf"/>
</dbReference>
<sequence>MSNEDSSWPRFAELRSMGPSATASIEPLPVIEFVTQLLNLDDYPAGPLSDADCEKVELTFKKWRKNYEIFSLTSQTREDLELNVSGKRTMKSIVAFFREVYNCEIRQTKLPCLQVGDPKKPTYFSMENAVNLQTVLLLLSGRPEQAEEALNACYGCAVQALKHAELDLLVAILPDNKGPLYGDLKRICETDHGLVSQCSLTKHVLETDAVEKIILLVTDQPIIIFGADVTGRVDSTLSIAAPDDFFSCSRDGVSDGRFSKVLEYQLRAIWKAGAFPNPSYRPAVPLAVVQKCHKLSCSHSRSTCSVSIVPPVHYAKLAGDIGSTTSRGPGASAARKENFKLFMHFI</sequence>
<dbReference type="SUPFAM" id="SSF53098">
    <property type="entry name" value="Ribonuclease H-like"/>
    <property type="match status" value="1"/>
</dbReference>
<accession>A0A067K239</accession>
<keyword evidence="4" id="KW-1185">Reference proteome</keyword>
<protein>
    <recommendedName>
        <fullName evidence="2">PAZ domain-containing protein</fullName>
    </recommendedName>
</protein>
<gene>
    <name evidence="3" type="ORF">JCGZ_16512</name>
</gene>
<evidence type="ECO:0000259" key="2">
    <source>
        <dbReference type="PROSITE" id="PS50821"/>
    </source>
</evidence>
<dbReference type="PROSITE" id="PS50821">
    <property type="entry name" value="PAZ"/>
    <property type="match status" value="1"/>
</dbReference>
<dbReference type="Proteomes" id="UP000027138">
    <property type="component" value="Unassembled WGS sequence"/>
</dbReference>
<dbReference type="STRING" id="180498.A0A067K239"/>
<dbReference type="InterPro" id="IPR003100">
    <property type="entry name" value="PAZ_dom"/>
</dbReference>
<dbReference type="GO" id="GO:0003723">
    <property type="term" value="F:RNA binding"/>
    <property type="evidence" value="ECO:0007669"/>
    <property type="project" value="InterPro"/>
</dbReference>
<dbReference type="InterPro" id="IPR036397">
    <property type="entry name" value="RNaseH_sf"/>
</dbReference>
<dbReference type="OrthoDB" id="1688193at2759"/>
<dbReference type="PANTHER" id="PTHR22891">
    <property type="entry name" value="EUKARYOTIC TRANSLATION INITIATION FACTOR 2C"/>
    <property type="match status" value="1"/>
</dbReference>
<feature type="domain" description="PAZ" evidence="2">
    <location>
        <begin position="29"/>
        <end position="133"/>
    </location>
</feature>
<dbReference type="Gene3D" id="3.40.50.2300">
    <property type="match status" value="1"/>
</dbReference>
<dbReference type="InterPro" id="IPR012337">
    <property type="entry name" value="RNaseH-like_sf"/>
</dbReference>
<dbReference type="SUPFAM" id="SSF101690">
    <property type="entry name" value="PAZ domain"/>
    <property type="match status" value="1"/>
</dbReference>